<organism evidence="1 2">
    <name type="scientific">Dentiscutata heterogama</name>
    <dbReference type="NCBI Taxonomy" id="1316150"/>
    <lineage>
        <taxon>Eukaryota</taxon>
        <taxon>Fungi</taxon>
        <taxon>Fungi incertae sedis</taxon>
        <taxon>Mucoromycota</taxon>
        <taxon>Glomeromycotina</taxon>
        <taxon>Glomeromycetes</taxon>
        <taxon>Diversisporales</taxon>
        <taxon>Gigasporaceae</taxon>
        <taxon>Dentiscutata</taxon>
    </lineage>
</organism>
<reference evidence="1" key="1">
    <citation type="submission" date="2021-06" db="EMBL/GenBank/DDBJ databases">
        <authorList>
            <person name="Kallberg Y."/>
            <person name="Tangrot J."/>
            <person name="Rosling A."/>
        </authorList>
    </citation>
    <scope>NUCLEOTIDE SEQUENCE</scope>
    <source>
        <strain evidence="1">IL203A</strain>
    </source>
</reference>
<accession>A0ACA9KF26</accession>
<dbReference type="EMBL" id="CAJVPU010001066">
    <property type="protein sequence ID" value="CAG8470126.1"/>
    <property type="molecule type" value="Genomic_DNA"/>
</dbReference>
<protein>
    <submittedName>
        <fullName evidence="1">97_t:CDS:1</fullName>
    </submittedName>
</protein>
<name>A0ACA9KF26_9GLOM</name>
<evidence type="ECO:0000313" key="1">
    <source>
        <dbReference type="EMBL" id="CAG8470126.1"/>
    </source>
</evidence>
<proteinExistence type="predicted"/>
<keyword evidence="2" id="KW-1185">Reference proteome</keyword>
<gene>
    <name evidence="1" type="ORF">DHETER_LOCUS1674</name>
</gene>
<dbReference type="Proteomes" id="UP000789702">
    <property type="component" value="Unassembled WGS sequence"/>
</dbReference>
<sequence>MSLSLLFTTVFKHFTEGPPVKSWSLKFHLAVAMIKYNINIWILPNEKQIEEPVKTPPNIIIKEVILDEQYRQKSILHLEKVLKKYEDVLDEKWKEPKDRIYGEWVYMKEEEESENNEMDKVVLHLHGGAYCIGSAKFSRNFTFEYAKHAKARVFSTDYRLAPQNQFPASLCDSVAAYLYLINPESDAGFKPINPKRIVIMGESAGGGLTLATLLFLRDAGLPLPGGAVVLSPWVDLTHSMPSFWDPEFKKVDIIGERINIRPSTPLADEFIANTKTLSDKIAQKKPNIVGHPSFTEVPRVQLYCANEALAIPYVSPMLAESLGDLPPILCQTGGLERLRDEAILFSHKAAHPHEYQVPSYATKNFEKSPFKNPTKVILEVYDDMPHVWHMYLFSKPSQVAIERCGDFIKRVTSIEDNNTSIIDLTKEDVVSPSISISPSFIAMRVSVDGENKELNETDRDCLKWDKIGIVPKEVI</sequence>
<evidence type="ECO:0000313" key="2">
    <source>
        <dbReference type="Proteomes" id="UP000789702"/>
    </source>
</evidence>
<comment type="caution">
    <text evidence="1">The sequence shown here is derived from an EMBL/GenBank/DDBJ whole genome shotgun (WGS) entry which is preliminary data.</text>
</comment>